<keyword evidence="4" id="KW-0175">Coiled coil</keyword>
<dbReference type="InterPro" id="IPR027417">
    <property type="entry name" value="P-loop_NTPase"/>
</dbReference>
<feature type="domain" description="GB1/RHD3-type G" evidence="5">
    <location>
        <begin position="41"/>
        <end position="86"/>
    </location>
</feature>
<evidence type="ECO:0000256" key="3">
    <source>
        <dbReference type="PROSITE-ProRule" id="PRU01052"/>
    </source>
</evidence>
<dbReference type="EMBL" id="BNJQ01000009">
    <property type="protein sequence ID" value="GHP04898.1"/>
    <property type="molecule type" value="Genomic_DNA"/>
</dbReference>
<dbReference type="PANTHER" id="PTHR10751">
    <property type="entry name" value="GUANYLATE BINDING PROTEIN"/>
    <property type="match status" value="1"/>
</dbReference>
<dbReference type="SUPFAM" id="SSF52540">
    <property type="entry name" value="P-loop containing nucleoside triphosphate hydrolases"/>
    <property type="match status" value="1"/>
</dbReference>
<dbReference type="InterPro" id="IPR030386">
    <property type="entry name" value="G_GB1_RHD3_dom"/>
</dbReference>
<comment type="similarity">
    <text evidence="3">Belongs to the TRAFAC class dynamin-like GTPase superfamily. GB1/RHD3 GTPase family.</text>
</comment>
<protein>
    <recommendedName>
        <fullName evidence="5">GB1/RHD3-type G domain-containing protein</fullName>
    </recommendedName>
</protein>
<dbReference type="Gene3D" id="3.40.50.300">
    <property type="entry name" value="P-loop containing nucleotide triphosphate hydrolases"/>
    <property type="match status" value="1"/>
</dbReference>
<evidence type="ECO:0000256" key="1">
    <source>
        <dbReference type="ARBA" id="ARBA00022741"/>
    </source>
</evidence>
<name>A0A830HDS6_9CHLO</name>
<keyword evidence="2" id="KW-0342">GTP-binding</keyword>
<proteinExistence type="inferred from homology"/>
<dbReference type="OrthoDB" id="2135133at2759"/>
<dbReference type="Pfam" id="PF02263">
    <property type="entry name" value="GBP"/>
    <property type="match status" value="1"/>
</dbReference>
<evidence type="ECO:0000313" key="7">
    <source>
        <dbReference type="Proteomes" id="UP000660262"/>
    </source>
</evidence>
<keyword evidence="7" id="KW-1185">Reference proteome</keyword>
<dbReference type="InterPro" id="IPR015894">
    <property type="entry name" value="Guanylate-bd_N"/>
</dbReference>
<keyword evidence="1" id="KW-0547">Nucleotide-binding</keyword>
<evidence type="ECO:0000259" key="5">
    <source>
        <dbReference type="PROSITE" id="PS51715"/>
    </source>
</evidence>
<evidence type="ECO:0000313" key="6">
    <source>
        <dbReference type="EMBL" id="GHP04898.1"/>
    </source>
</evidence>
<accession>A0A830HDS6</accession>
<evidence type="ECO:0000256" key="4">
    <source>
        <dbReference type="SAM" id="Coils"/>
    </source>
</evidence>
<reference evidence="6" key="1">
    <citation type="submission" date="2020-10" db="EMBL/GenBank/DDBJ databases">
        <title>Unveiling of a novel bifunctional photoreceptor, Dualchrome1, isolated from a cosmopolitan green alga.</title>
        <authorList>
            <person name="Suzuki S."/>
            <person name="Kawachi M."/>
        </authorList>
    </citation>
    <scope>NUCLEOTIDE SEQUENCE</scope>
    <source>
        <strain evidence="6">NIES 2893</strain>
    </source>
</reference>
<dbReference type="GO" id="GO:0003924">
    <property type="term" value="F:GTPase activity"/>
    <property type="evidence" value="ECO:0007669"/>
    <property type="project" value="InterPro"/>
</dbReference>
<dbReference type="Proteomes" id="UP000660262">
    <property type="component" value="Unassembled WGS sequence"/>
</dbReference>
<sequence>MDNERAHDNDHDAKPLQLLSVDDDGTFNVNEDACDALRRIDTPVGVVAVCGRARQGKSYLLNALLGRSAGFTVSPRQKPCTKGIWMPHARCAAWKRFAAWKRDYARHLTRWMRAQTRFLPRLMKCMRSTMLKVAREEADLWQRRLVDQTSASEKLVEQLRGEGAGRRKEMEHIFENLRTSERRRVAAEQELMAAKSKANEEVAQGMATAGVLVKGAHNFPVCTMAKNAPCKANEARLRIARNAETS</sequence>
<dbReference type="PROSITE" id="PS51715">
    <property type="entry name" value="G_GB1_RHD3"/>
    <property type="match status" value="1"/>
</dbReference>
<dbReference type="GO" id="GO:0005525">
    <property type="term" value="F:GTP binding"/>
    <property type="evidence" value="ECO:0007669"/>
    <property type="project" value="UniProtKB-KW"/>
</dbReference>
<organism evidence="6 7">
    <name type="scientific">Pycnococcus provasolii</name>
    <dbReference type="NCBI Taxonomy" id="41880"/>
    <lineage>
        <taxon>Eukaryota</taxon>
        <taxon>Viridiplantae</taxon>
        <taxon>Chlorophyta</taxon>
        <taxon>Pseudoscourfieldiophyceae</taxon>
        <taxon>Pseudoscourfieldiales</taxon>
        <taxon>Pycnococcaceae</taxon>
        <taxon>Pycnococcus</taxon>
    </lineage>
</organism>
<gene>
    <name evidence="6" type="ORF">PPROV_000365000</name>
</gene>
<evidence type="ECO:0000256" key="2">
    <source>
        <dbReference type="ARBA" id="ARBA00023134"/>
    </source>
</evidence>
<dbReference type="AlphaFoldDB" id="A0A830HDS6"/>
<feature type="coiled-coil region" evidence="4">
    <location>
        <begin position="170"/>
        <end position="204"/>
    </location>
</feature>
<comment type="caution">
    <text evidence="6">The sequence shown here is derived from an EMBL/GenBank/DDBJ whole genome shotgun (WGS) entry which is preliminary data.</text>
</comment>